<dbReference type="GO" id="GO:0004658">
    <property type="term" value="F:propionyl-CoA carboxylase activity"/>
    <property type="evidence" value="ECO:0007669"/>
    <property type="project" value="InterPro"/>
</dbReference>
<feature type="region of interest" description="Disordered" evidence="1">
    <location>
        <begin position="36"/>
        <end position="77"/>
    </location>
</feature>
<gene>
    <name evidence="2" type="ORF">HGA06_13185</name>
</gene>
<dbReference type="GO" id="GO:0003989">
    <property type="term" value="F:acetyl-CoA carboxylase activity"/>
    <property type="evidence" value="ECO:0007669"/>
    <property type="project" value="InterPro"/>
</dbReference>
<evidence type="ECO:0000313" key="3">
    <source>
        <dbReference type="Proteomes" id="UP000570003"/>
    </source>
</evidence>
<keyword evidence="3" id="KW-1185">Reference proteome</keyword>
<dbReference type="RefSeq" id="WP_168439278.1">
    <property type="nucleotide sequence ID" value="NZ_JAAXOU010000136.1"/>
</dbReference>
<dbReference type="InterPro" id="IPR032716">
    <property type="entry name" value="ACC_epsilon"/>
</dbReference>
<proteinExistence type="predicted"/>
<evidence type="ECO:0000313" key="2">
    <source>
        <dbReference type="EMBL" id="NKY15076.1"/>
    </source>
</evidence>
<name>A0AA44DDS7_STRE0</name>
<dbReference type="Proteomes" id="UP000570003">
    <property type="component" value="Unassembled WGS sequence"/>
</dbReference>
<comment type="caution">
    <text evidence="2">The sequence shown here is derived from an EMBL/GenBank/DDBJ whole genome shotgun (WGS) entry which is preliminary data.</text>
</comment>
<accession>A0AA44DDS7</accession>
<dbReference type="EMBL" id="JAAXOU010000136">
    <property type="protein sequence ID" value="NKY15076.1"/>
    <property type="molecule type" value="Genomic_DNA"/>
</dbReference>
<evidence type="ECO:0000256" key="1">
    <source>
        <dbReference type="SAM" id="MobiDB-lite"/>
    </source>
</evidence>
<organism evidence="2 3">
    <name type="scientific">Streptomyces somaliensis (strain ATCC 33201 / DSM 40738 / JCM 12659 / KCTC 9044 / NCTC 11332 / NRRL B-12077 / IP 733)</name>
    <dbReference type="NCBI Taxonomy" id="1134445"/>
    <lineage>
        <taxon>Bacteria</taxon>
        <taxon>Bacillati</taxon>
        <taxon>Actinomycetota</taxon>
        <taxon>Actinomycetes</taxon>
        <taxon>Kitasatosporales</taxon>
        <taxon>Streptomycetaceae</taxon>
        <taxon>Streptomyces</taxon>
    </lineage>
</organism>
<reference evidence="2 3" key="1">
    <citation type="submission" date="2020-04" db="EMBL/GenBank/DDBJ databases">
        <title>MicrobeNet Type strains.</title>
        <authorList>
            <person name="Nicholson A.C."/>
        </authorList>
    </citation>
    <scope>NUCLEOTIDE SEQUENCE [LARGE SCALE GENOMIC DNA]</scope>
    <source>
        <strain evidence="2 3">DSM 40738</strain>
    </source>
</reference>
<dbReference type="Pfam" id="PF13822">
    <property type="entry name" value="ACC_epsilon"/>
    <property type="match status" value="1"/>
</dbReference>
<dbReference type="AlphaFoldDB" id="A0AA44DDS7"/>
<sequence length="77" mass="8409">MDDGTMCHHLRIVHGSPTNAELAAVTALLGALAHGGEHMAETPPRPARRAGWDHRWRPHPAPHSWRAGAPRPSYGRP</sequence>
<protein>
    <submittedName>
        <fullName evidence="2">Acyl-CoA carboxylase subunit epsilon</fullName>
    </submittedName>
</protein>